<keyword evidence="1" id="KW-1133">Transmembrane helix</keyword>
<name>A0A7H0LF61_9SPHN</name>
<keyword evidence="1" id="KW-0812">Transmembrane</keyword>
<sequence length="192" mass="19297">MAAAIAGMTVCTSPAMAHDGTGLAGGFASGFYHPFTGMDHLLAMVAVGLWGAFLGRPLIYLLPVIFPLMMIGGAVLGMAGVPVPPMEIGIALSVIGLGSCIALAWRAPVRVAVAVVALFALFHGYAHGVELPSAADPIGYSTGFVLATGSLHVAGIGLGFLTARPGGMVVTRLLGCGIGMAGICFLCMAIGR</sequence>
<feature type="transmembrane region" description="Helical" evidence="1">
    <location>
        <begin position="138"/>
        <end position="161"/>
    </location>
</feature>
<gene>
    <name evidence="2" type="ORF">H3Z74_16360</name>
</gene>
<dbReference type="RefSeq" id="WP_187760642.1">
    <property type="nucleotide sequence ID" value="NZ_CP061038.1"/>
</dbReference>
<proteinExistence type="predicted"/>
<dbReference type="Pfam" id="PF04955">
    <property type="entry name" value="HupE_UreJ"/>
    <property type="match status" value="1"/>
</dbReference>
<accession>A0A7H0LF61</accession>
<feature type="transmembrane region" description="Helical" evidence="1">
    <location>
        <begin position="33"/>
        <end position="53"/>
    </location>
</feature>
<organism evidence="2 3">
    <name type="scientific">Sphingomonas alpina</name>
    <dbReference type="NCBI Taxonomy" id="653931"/>
    <lineage>
        <taxon>Bacteria</taxon>
        <taxon>Pseudomonadati</taxon>
        <taxon>Pseudomonadota</taxon>
        <taxon>Alphaproteobacteria</taxon>
        <taxon>Sphingomonadales</taxon>
        <taxon>Sphingomonadaceae</taxon>
        <taxon>Sphingomonas</taxon>
    </lineage>
</organism>
<keyword evidence="1" id="KW-0472">Membrane</keyword>
<dbReference type="InterPro" id="IPR007038">
    <property type="entry name" value="HupE_UreJ"/>
</dbReference>
<evidence type="ECO:0000313" key="2">
    <source>
        <dbReference type="EMBL" id="QNQ08314.1"/>
    </source>
</evidence>
<evidence type="ECO:0000313" key="3">
    <source>
        <dbReference type="Proteomes" id="UP000516148"/>
    </source>
</evidence>
<feature type="transmembrane region" description="Helical" evidence="1">
    <location>
        <begin position="173"/>
        <end position="191"/>
    </location>
</feature>
<feature type="transmembrane region" description="Helical" evidence="1">
    <location>
        <begin position="109"/>
        <end position="126"/>
    </location>
</feature>
<feature type="transmembrane region" description="Helical" evidence="1">
    <location>
        <begin position="60"/>
        <end position="80"/>
    </location>
</feature>
<reference evidence="2 3" key="1">
    <citation type="submission" date="2020-09" db="EMBL/GenBank/DDBJ databases">
        <title>Sphingomonas sp., a new species isolated from pork steak.</title>
        <authorList>
            <person name="Heidler von Heilborn D."/>
        </authorList>
    </citation>
    <scope>NUCLEOTIDE SEQUENCE [LARGE SCALE GENOMIC DNA]</scope>
    <source>
        <strain evidence="3">S8-3T</strain>
    </source>
</reference>
<keyword evidence="3" id="KW-1185">Reference proteome</keyword>
<protein>
    <submittedName>
        <fullName evidence="2">HupE/UreJ family protein</fullName>
    </submittedName>
</protein>
<evidence type="ECO:0000256" key="1">
    <source>
        <dbReference type="SAM" id="Phobius"/>
    </source>
</evidence>
<dbReference type="PIRSF" id="PIRSF016919">
    <property type="entry name" value="HupE_UreJ"/>
    <property type="match status" value="1"/>
</dbReference>
<dbReference type="KEGG" id="spap:H3Z74_16360"/>
<feature type="transmembrane region" description="Helical" evidence="1">
    <location>
        <begin position="86"/>
        <end position="104"/>
    </location>
</feature>
<dbReference type="AlphaFoldDB" id="A0A7H0LF61"/>
<dbReference type="Proteomes" id="UP000516148">
    <property type="component" value="Chromosome"/>
</dbReference>
<dbReference type="EMBL" id="CP061038">
    <property type="protein sequence ID" value="QNQ08314.1"/>
    <property type="molecule type" value="Genomic_DNA"/>
</dbReference>